<keyword evidence="2" id="KW-1185">Reference proteome</keyword>
<dbReference type="Proteomes" id="UP000309561">
    <property type="component" value="Unassembled WGS sequence"/>
</dbReference>
<dbReference type="AlphaFoldDB" id="A0A4U2Z4J1"/>
<dbReference type="Gene3D" id="3.10.450.620">
    <property type="entry name" value="JHP933, nucleotidyltransferase-like core domain"/>
    <property type="match status" value="1"/>
</dbReference>
<dbReference type="Pfam" id="PF08843">
    <property type="entry name" value="AbiEii"/>
    <property type="match status" value="1"/>
</dbReference>
<gene>
    <name evidence="1" type="ORF">FCU45_08700</name>
</gene>
<comment type="caution">
    <text evidence="1">The sequence shown here is derived from an EMBL/GenBank/DDBJ whole genome shotgun (WGS) entry which is preliminary data.</text>
</comment>
<keyword evidence="1" id="KW-0808">Transferase</keyword>
<dbReference type="InterPro" id="IPR014942">
    <property type="entry name" value="AbiEii"/>
</dbReference>
<sequence>MNGFLKNFDIQMETLNRVYFELLKPIEMHSSIKNWWVFGGGTALSMFHFGHRKSFDIDIFITESQLFDFLNPKWYIDETTLFNKSEYRFDGLNHHVALKTKDEIKVDFILNESIIKPPIKNSILDLSYDLYYESVEDIIAKKVKWRKEDNLTRDIFDLAVAITKDEAILQNLLYSRFITFDDLKKLYSSLEQLDVAQYNLEIKLIEPQNEYYVLLAKEAREIILKNIDKIK</sequence>
<evidence type="ECO:0000313" key="2">
    <source>
        <dbReference type="Proteomes" id="UP000309561"/>
    </source>
</evidence>
<reference evidence="1 2" key="1">
    <citation type="submission" date="2019-04" db="EMBL/GenBank/DDBJ databases">
        <title>Sulfurimonas crateris sp. nov. a facultative anaerobic sulfur-oxidizing chemolithautotrophic bacterium isolated from a terrestrial mud vulcano.</title>
        <authorList>
            <person name="Ratnikova N.M."/>
            <person name="Slobodkin A.I."/>
            <person name="Merkel A.Y."/>
            <person name="Novikov A."/>
            <person name="Bonch-Osmolovskaya E.A."/>
            <person name="Slobodkina G.B."/>
        </authorList>
    </citation>
    <scope>NUCLEOTIDE SEQUENCE [LARGE SCALE GENOMIC DNA]</scope>
    <source>
        <strain evidence="1 2">SN118</strain>
    </source>
</reference>
<protein>
    <submittedName>
        <fullName evidence="1">Nucleotidyl transferase AbiEii/AbiGii toxin family protein</fullName>
    </submittedName>
</protein>
<name>A0A4U2Z4J1_9BACT</name>
<accession>A0A4U2Z4J1</accession>
<dbReference type="EMBL" id="SZPX01000006">
    <property type="protein sequence ID" value="TKI69029.1"/>
    <property type="molecule type" value="Genomic_DNA"/>
</dbReference>
<evidence type="ECO:0000313" key="1">
    <source>
        <dbReference type="EMBL" id="TKI69029.1"/>
    </source>
</evidence>
<dbReference type="GO" id="GO:0016740">
    <property type="term" value="F:transferase activity"/>
    <property type="evidence" value="ECO:0007669"/>
    <property type="project" value="UniProtKB-KW"/>
</dbReference>
<dbReference type="OrthoDB" id="9013441at2"/>
<organism evidence="1 2">
    <name type="scientific">Sulfurimonas crateris</name>
    <dbReference type="NCBI Taxonomy" id="2574727"/>
    <lineage>
        <taxon>Bacteria</taxon>
        <taxon>Pseudomonadati</taxon>
        <taxon>Campylobacterota</taxon>
        <taxon>Epsilonproteobacteria</taxon>
        <taxon>Campylobacterales</taxon>
        <taxon>Sulfurimonadaceae</taxon>
        <taxon>Sulfurimonas</taxon>
    </lineage>
</organism>
<dbReference type="RefSeq" id="WP_137014351.1">
    <property type="nucleotide sequence ID" value="NZ_SZPX01000006.1"/>
</dbReference>
<proteinExistence type="predicted"/>